<accession>A0A4D6MVI1</accession>
<evidence type="ECO:0000313" key="1">
    <source>
        <dbReference type="EMBL" id="QCE04632.1"/>
    </source>
</evidence>
<proteinExistence type="predicted"/>
<protein>
    <submittedName>
        <fullName evidence="1">Uncharacterized protein</fullName>
    </submittedName>
</protein>
<evidence type="ECO:0000313" key="2">
    <source>
        <dbReference type="Proteomes" id="UP000501690"/>
    </source>
</evidence>
<organism evidence="1 2">
    <name type="scientific">Vigna unguiculata</name>
    <name type="common">Cowpea</name>
    <dbReference type="NCBI Taxonomy" id="3917"/>
    <lineage>
        <taxon>Eukaryota</taxon>
        <taxon>Viridiplantae</taxon>
        <taxon>Streptophyta</taxon>
        <taxon>Embryophyta</taxon>
        <taxon>Tracheophyta</taxon>
        <taxon>Spermatophyta</taxon>
        <taxon>Magnoliopsida</taxon>
        <taxon>eudicotyledons</taxon>
        <taxon>Gunneridae</taxon>
        <taxon>Pentapetalae</taxon>
        <taxon>rosids</taxon>
        <taxon>fabids</taxon>
        <taxon>Fabales</taxon>
        <taxon>Fabaceae</taxon>
        <taxon>Papilionoideae</taxon>
        <taxon>50 kb inversion clade</taxon>
        <taxon>NPAAA clade</taxon>
        <taxon>indigoferoid/millettioid clade</taxon>
        <taxon>Phaseoleae</taxon>
        <taxon>Vigna</taxon>
    </lineage>
</organism>
<sequence>MNQGRGLETLVADAWAIERERVGSEAIIREETKLERVFGLVTHIQFKFVQGFQPGGDEYLPSGATLFAFLFGCLNVVCTRIDMVSEIDVCNLYWIPCWYEEAWVMCGTDTPPGGALLVARRWRGQGLFCDYSDCKTEGLRERWRLAVHGWWLTCNDMSGEVYIQLLSRGDTSEVGELGSPRQDMQGLVPFVCSRLSLRQRMFGLGERSSRLGELASVAGVSVLVVASTDGSRWISLLSVSLTSLVVLGRYGLCSYLGTPPGVTEGNESSTRCISIHGSGHVIEMEEVRRAGLRAGRFVEAGPRAGRSSPFLFVYADDRVIRYTGADVDTGDAEDA</sequence>
<dbReference type="AlphaFoldDB" id="A0A4D6MVI1"/>
<dbReference type="EMBL" id="CP039352">
    <property type="protein sequence ID" value="QCE04632.1"/>
    <property type="molecule type" value="Genomic_DNA"/>
</dbReference>
<dbReference type="Proteomes" id="UP000501690">
    <property type="component" value="Linkage Group LG8"/>
</dbReference>
<gene>
    <name evidence="1" type="ORF">DEO72_LG8g2669</name>
</gene>
<name>A0A4D6MVI1_VIGUN</name>
<keyword evidence="2" id="KW-1185">Reference proteome</keyword>
<reference evidence="1 2" key="1">
    <citation type="submission" date="2019-04" db="EMBL/GenBank/DDBJ databases">
        <title>An improved genome assembly and genetic linkage map for asparagus bean, Vigna unguiculata ssp. sesquipedialis.</title>
        <authorList>
            <person name="Xia Q."/>
            <person name="Zhang R."/>
            <person name="Dong Y."/>
        </authorList>
    </citation>
    <scope>NUCLEOTIDE SEQUENCE [LARGE SCALE GENOMIC DNA]</scope>
    <source>
        <tissue evidence="1">Leaf</tissue>
    </source>
</reference>